<gene>
    <name evidence="1" type="ORF">Vadar_007348</name>
</gene>
<comment type="caution">
    <text evidence="1">The sequence shown here is derived from an EMBL/GenBank/DDBJ whole genome shotgun (WGS) entry which is preliminary data.</text>
</comment>
<evidence type="ECO:0000313" key="2">
    <source>
        <dbReference type="Proteomes" id="UP000828048"/>
    </source>
</evidence>
<dbReference type="EMBL" id="CM037160">
    <property type="protein sequence ID" value="KAH7839687.1"/>
    <property type="molecule type" value="Genomic_DNA"/>
</dbReference>
<reference evidence="1 2" key="1">
    <citation type="journal article" date="2021" name="Hortic Res">
        <title>High-quality reference genome and annotation aids understanding of berry development for evergreen blueberry (Vaccinium darrowii).</title>
        <authorList>
            <person name="Yu J."/>
            <person name="Hulse-Kemp A.M."/>
            <person name="Babiker E."/>
            <person name="Staton M."/>
        </authorList>
    </citation>
    <scope>NUCLEOTIDE SEQUENCE [LARGE SCALE GENOMIC DNA]</scope>
    <source>
        <strain evidence="2">cv. NJ 8807/NJ 8810</strain>
        <tissue evidence="1">Young leaf</tissue>
    </source>
</reference>
<accession>A0ACB7XGF6</accession>
<evidence type="ECO:0000313" key="1">
    <source>
        <dbReference type="EMBL" id="KAH7839687.1"/>
    </source>
</evidence>
<sequence>MASKYAIEADSQLVRLCIEAASQSRDAVESWRRQRRTLERMPSQLAGALLRRLLLRRLLYPSLLEVFKYCIEEIDLSGESSVDEEWMAYLGAFRYLRSLNVSDCRRITSSALWSITGMSNLKEVDLSRCSKVTNAGIRHLLSVSTLEKLHITETGVTAEGITLLSSLTNLSLLDLGGLPVTDLALSSLQVLTKLQYLDLWGSQISNEGAAILNVFPMLSFLNLAWTEVTELPNLSSLTCLDMSNCRVRSLFEGHGDKASLTKLILAGASYVDVSKAFLHVSTSSLSFLDLSNSNFDRFCFLSHMYALEHLDLSATLIDDNSVEIIACIGAKLRSLILDGTGVTAAGVGILAGNVPTLQNISLSRTPADDLAISYISMIPSLKVINLSKTNVSGLIHQGGNDPGWIPSLAALQNITGLEWLDLEDTKVSDAALRPLSGLQQLTDLSLKSVFLGDMTLYVLQSLPKLTNLSLRDAVLTNDGIDSFNPPETLKTLDLWGCWLLTDDVLLQFCKRHPQIEVRHELVRIVKSEQDCSTSRSQSTLKLSQVTQKLGKMHVSPSQFNNNAFIDQRLKYTREELLALQFSPLSQVSPLEREVDMISK</sequence>
<protein>
    <submittedName>
        <fullName evidence="1">Uncharacterized protein</fullName>
    </submittedName>
</protein>
<keyword evidence="2" id="KW-1185">Reference proteome</keyword>
<dbReference type="Proteomes" id="UP000828048">
    <property type="component" value="Chromosome 10"/>
</dbReference>
<name>A0ACB7XGF6_9ERIC</name>
<organism evidence="1 2">
    <name type="scientific">Vaccinium darrowii</name>
    <dbReference type="NCBI Taxonomy" id="229202"/>
    <lineage>
        <taxon>Eukaryota</taxon>
        <taxon>Viridiplantae</taxon>
        <taxon>Streptophyta</taxon>
        <taxon>Embryophyta</taxon>
        <taxon>Tracheophyta</taxon>
        <taxon>Spermatophyta</taxon>
        <taxon>Magnoliopsida</taxon>
        <taxon>eudicotyledons</taxon>
        <taxon>Gunneridae</taxon>
        <taxon>Pentapetalae</taxon>
        <taxon>asterids</taxon>
        <taxon>Ericales</taxon>
        <taxon>Ericaceae</taxon>
        <taxon>Vaccinioideae</taxon>
        <taxon>Vaccinieae</taxon>
        <taxon>Vaccinium</taxon>
    </lineage>
</organism>
<proteinExistence type="predicted"/>